<keyword evidence="3" id="KW-1185">Reference proteome</keyword>
<protein>
    <submittedName>
        <fullName evidence="2">Uncharacterized protein</fullName>
    </submittedName>
</protein>
<organism evidence="2 3">
    <name type="scientific">Candidatus Enterococcus palustris</name>
    <dbReference type="NCBI Taxonomy" id="1834189"/>
    <lineage>
        <taxon>Bacteria</taxon>
        <taxon>Bacillati</taxon>
        <taxon>Bacillota</taxon>
        <taxon>Bacilli</taxon>
        <taxon>Lactobacillales</taxon>
        <taxon>Enterococcaceae</taxon>
        <taxon>Enterococcus</taxon>
    </lineage>
</organism>
<name>A0AAQ3W7D8_9ENTE</name>
<keyword evidence="1" id="KW-0175">Coiled coil</keyword>
<dbReference type="AlphaFoldDB" id="A0AAQ3W7D8"/>
<dbReference type="Pfam" id="PF13125">
    <property type="entry name" value="DUF3958"/>
    <property type="match status" value="1"/>
</dbReference>
<sequence length="123" mass="14918">MKNEVGRESIIQMELQQLSLEQESNQREIRQLEEAEQEYFYISNLEQRFYQELIEASQGSTLINHFSELELESRELQQKQIRELQEQSDFLSEQKRFFTDKEEQLYVERKQLFSREGGDSAWD</sequence>
<evidence type="ECO:0000313" key="3">
    <source>
        <dbReference type="Proteomes" id="UP000194948"/>
    </source>
</evidence>
<reference evidence="2 3" key="2">
    <citation type="submission" date="2024-03" db="EMBL/GenBank/DDBJ databases">
        <title>The Genome Sequence of Enterococcus sp. DIV0205d.</title>
        <authorList>
            <consortium name="The Broad Institute Genomics Platform"/>
            <consortium name="The Broad Institute Microbial Omics Core"/>
            <consortium name="The Broad Institute Genomic Center for Infectious Diseases"/>
            <person name="Earl A."/>
            <person name="Manson A."/>
            <person name="Gilmore M."/>
            <person name="Schwartman J."/>
            <person name="Shea T."/>
            <person name="Abouelleil A."/>
            <person name="Cao P."/>
            <person name="Chapman S."/>
            <person name="Cusick C."/>
            <person name="Young S."/>
            <person name="Neafsey D."/>
            <person name="Nusbaum C."/>
            <person name="Birren B."/>
        </authorList>
    </citation>
    <scope>NUCLEOTIDE SEQUENCE [LARGE SCALE GENOMIC DNA]</scope>
    <source>
        <strain evidence="2 3">7F3_DIV0205</strain>
    </source>
</reference>
<feature type="coiled-coil region" evidence="1">
    <location>
        <begin position="74"/>
        <end position="101"/>
    </location>
</feature>
<proteinExistence type="predicted"/>
<dbReference type="RefSeq" id="WP_086313631.1">
    <property type="nucleotide sequence ID" value="NZ_CP147244.1"/>
</dbReference>
<dbReference type="EMBL" id="CP147244">
    <property type="protein sequence ID" value="WYK00062.1"/>
    <property type="molecule type" value="Genomic_DNA"/>
</dbReference>
<reference evidence="3" key="1">
    <citation type="submission" date="2017-05" db="EMBL/GenBank/DDBJ databases">
        <title>The Genome Sequence of EEnterococcus faecalis 9F2_4866.</title>
        <authorList>
            <consortium name="The Broad Institute Genomics Platform"/>
            <consortium name="The Broad Institute Genomic Center for Infectious Diseases"/>
            <person name="Earl A."/>
            <person name="Manson A."/>
            <person name="Schwartman J."/>
            <person name="Gilmore M."/>
            <person name="Abouelleil A."/>
            <person name="Cao P."/>
            <person name="Chapman S."/>
            <person name="Cusick C."/>
            <person name="Shea T."/>
            <person name="Young S."/>
            <person name="Neafsey D."/>
            <person name="Nusbaum C."/>
            <person name="Birren B."/>
        </authorList>
    </citation>
    <scope>NUCLEOTIDE SEQUENCE [LARGE SCALE GENOMIC DNA]</scope>
    <source>
        <strain evidence="3">7F3_DIV0205</strain>
    </source>
</reference>
<dbReference type="InterPro" id="IPR025014">
    <property type="entry name" value="DUF3958"/>
</dbReference>
<evidence type="ECO:0000313" key="2">
    <source>
        <dbReference type="EMBL" id="WYK00062.1"/>
    </source>
</evidence>
<gene>
    <name evidence="2" type="ORF">A5821_001156</name>
</gene>
<accession>A0AAQ3W7D8</accession>
<evidence type="ECO:0000256" key="1">
    <source>
        <dbReference type="SAM" id="Coils"/>
    </source>
</evidence>
<dbReference type="Proteomes" id="UP000194948">
    <property type="component" value="Chromosome"/>
</dbReference>